<evidence type="ECO:0000256" key="7">
    <source>
        <dbReference type="ARBA" id="ARBA00038093"/>
    </source>
</evidence>
<keyword evidence="3 8" id="KW-0540">Nuclease</keyword>
<dbReference type="EMBL" id="MJAO01000014">
    <property type="protein sequence ID" value="OKB65931.1"/>
    <property type="molecule type" value="Genomic_DNA"/>
</dbReference>
<keyword evidence="8" id="KW-0800">Toxin</keyword>
<gene>
    <name evidence="8" type="primary">vapC</name>
    <name evidence="11" type="ORF">AN695_0204280</name>
    <name evidence="12" type="ORF">BHU62_14850</name>
    <name evidence="10" type="ORF">DKC05_21510</name>
    <name evidence="13" type="ORF">DMW51_23475</name>
</gene>
<evidence type="ECO:0000259" key="9">
    <source>
        <dbReference type="Pfam" id="PF01850"/>
    </source>
</evidence>
<reference evidence="13 17" key="6">
    <citation type="submission" date="2018-06" db="EMBL/GenBank/DDBJ databases">
        <title>Serratia marcescens genome sequencing and assembly.</title>
        <authorList>
            <person name="Martins R.C.R."/>
            <person name="Perdigao-Neto L.V."/>
            <person name="Costa S.F."/>
            <person name="Levin A.S.S."/>
        </authorList>
    </citation>
    <scope>NUCLEOTIDE SEQUENCE [LARGE SCALE GENOMIC DNA]</scope>
    <source>
        <strain evidence="13 17">1283</strain>
    </source>
</reference>
<evidence type="ECO:0000313" key="14">
    <source>
        <dbReference type="Proteomes" id="UP000050489"/>
    </source>
</evidence>
<evidence type="ECO:0000313" key="16">
    <source>
        <dbReference type="Proteomes" id="UP000245399"/>
    </source>
</evidence>
<dbReference type="EMBL" id="QJQB01000530">
    <property type="protein sequence ID" value="PYA57493.1"/>
    <property type="molecule type" value="Genomic_DNA"/>
</dbReference>
<dbReference type="PANTHER" id="PTHR33653">
    <property type="entry name" value="RIBONUCLEASE VAPC2"/>
    <property type="match status" value="1"/>
</dbReference>
<evidence type="ECO:0000256" key="3">
    <source>
        <dbReference type="ARBA" id="ARBA00022722"/>
    </source>
</evidence>
<evidence type="ECO:0000256" key="8">
    <source>
        <dbReference type="HAMAP-Rule" id="MF_00265"/>
    </source>
</evidence>
<dbReference type="InterPro" id="IPR029060">
    <property type="entry name" value="PIN-like_dom_sf"/>
</dbReference>
<dbReference type="Proteomes" id="UP000185770">
    <property type="component" value="Unassembled WGS sequence"/>
</dbReference>
<evidence type="ECO:0000313" key="12">
    <source>
        <dbReference type="EMBL" id="OKB65931.1"/>
    </source>
</evidence>
<reference evidence="11" key="3">
    <citation type="journal article" date="2017" name="PLoS ONE">
        <title>Genomic and phenotypic characterisation of fluoroquinolone resistance mechanisms in Enterobacteriaceae in Durban, South Africa.</title>
        <authorList>
            <person name="Osei Sekyere J."/>
            <person name="Amoako D.G."/>
        </authorList>
    </citation>
    <scope>NUCLEOTIDE SEQUENCE</scope>
    <source>
        <strain evidence="11">945174350</strain>
    </source>
</reference>
<evidence type="ECO:0000256" key="2">
    <source>
        <dbReference type="ARBA" id="ARBA00022649"/>
    </source>
</evidence>
<dbReference type="InterPro" id="IPR050556">
    <property type="entry name" value="Type_II_TA_system_RNase"/>
</dbReference>
<dbReference type="PATRIC" id="fig|615.105.peg.3845"/>
<reference evidence="14" key="1">
    <citation type="submission" date="2016-04" db="EMBL/GenBank/DDBJ databases">
        <authorList>
            <person name="Osei Sekyere J."/>
            <person name="Sivertsen A."/>
            <person name="Pedersen A.T."/>
            <person name="Sundsfjord A."/>
        </authorList>
    </citation>
    <scope>NUCLEOTIDE SEQUENCE [LARGE SCALE GENOMIC DNA]</scope>
    <source>
        <strain evidence="14">945174350</strain>
    </source>
</reference>
<evidence type="ECO:0000256" key="4">
    <source>
        <dbReference type="ARBA" id="ARBA00022723"/>
    </source>
</evidence>
<feature type="binding site" evidence="8">
    <location>
        <position position="95"/>
    </location>
    <ligand>
        <name>Mg(2+)</name>
        <dbReference type="ChEBI" id="CHEBI:18420"/>
    </ligand>
</feature>
<dbReference type="CDD" id="cd18740">
    <property type="entry name" value="PIN_VapC4-5_FitB-like"/>
    <property type="match status" value="1"/>
</dbReference>
<dbReference type="OrthoDB" id="9796690at2"/>
<organism evidence="12 15">
    <name type="scientific">Serratia marcescens</name>
    <dbReference type="NCBI Taxonomy" id="615"/>
    <lineage>
        <taxon>Bacteria</taxon>
        <taxon>Pseudomonadati</taxon>
        <taxon>Pseudomonadota</taxon>
        <taxon>Gammaproteobacteria</taxon>
        <taxon>Enterobacterales</taxon>
        <taxon>Yersiniaceae</taxon>
        <taxon>Serratia</taxon>
    </lineage>
</organism>
<dbReference type="GO" id="GO:0000287">
    <property type="term" value="F:magnesium ion binding"/>
    <property type="evidence" value="ECO:0007669"/>
    <property type="project" value="UniProtKB-UniRule"/>
</dbReference>
<dbReference type="RefSeq" id="WP_047730091.1">
    <property type="nucleotide sequence ID" value="NZ_BRPU01000031.1"/>
</dbReference>
<evidence type="ECO:0000256" key="1">
    <source>
        <dbReference type="ARBA" id="ARBA00001946"/>
    </source>
</evidence>
<comment type="similarity">
    <text evidence="7 8">Belongs to the PINc/VapC protein family.</text>
</comment>
<evidence type="ECO:0000256" key="5">
    <source>
        <dbReference type="ARBA" id="ARBA00022801"/>
    </source>
</evidence>
<reference evidence="13" key="7">
    <citation type="submission" date="2018-06" db="EMBL/GenBank/DDBJ databases">
        <authorList>
            <person name="Martins R.C."/>
            <person name="Perdigao-Neto L.V."/>
            <person name="Costa S.F."/>
            <person name="Levin A.S.S."/>
        </authorList>
    </citation>
    <scope>NUCLEOTIDE SEQUENCE</scope>
    <source>
        <strain evidence="13">1283</strain>
    </source>
</reference>
<reference evidence="17" key="5">
    <citation type="submission" date="2018-06" db="EMBL/GenBank/DDBJ databases">
        <title>Serratia marcescens genome sequencing and assembly.</title>
        <authorList>
            <person name="Martins R.C."/>
            <person name="Perdigao-Neto L.V."/>
            <person name="Costa S.F."/>
            <person name="Levin A.S.S."/>
        </authorList>
    </citation>
    <scope>NUCLEOTIDE SEQUENCE [LARGE SCALE GENOMIC DNA]</scope>
    <source>
        <strain evidence="17">1283</strain>
    </source>
</reference>
<dbReference type="HAMAP" id="MF_00265">
    <property type="entry name" value="VapC_Nob1"/>
    <property type="match status" value="1"/>
</dbReference>
<reference evidence="12 15" key="2">
    <citation type="submission" date="2016-09" db="EMBL/GenBank/DDBJ databases">
        <title>Serratia marcescens MSU-97 and epiphytic antimycotic-producing bacteria.</title>
        <authorList>
            <person name="Matilla M.A."/>
        </authorList>
    </citation>
    <scope>NUCLEOTIDE SEQUENCE [LARGE SCALE GENOMIC DNA]</scope>
    <source>
        <strain evidence="12 15">MSU-97</strain>
    </source>
</reference>
<accession>A0A0G3SW37</accession>
<sequence length="129" mass="14338">MYMFDTNTVSHLFRQHPQVLNVMEKLPPSAVCISSVTEAELLYGVAKRRNKALQSMVEAFLAAVTVYAWDSEAARCYGEMRANMERKGKIMGALDQLIAAHAQSRGATLVTNDRAFAMVPGLAVEDWTR</sequence>
<dbReference type="EC" id="3.1.-.-" evidence="8"/>
<keyword evidence="2 8" id="KW-1277">Toxin-antitoxin system</keyword>
<dbReference type="AlphaFoldDB" id="A0A0G3SW37"/>
<dbReference type="Proteomes" id="UP000050489">
    <property type="component" value="Unassembled WGS sequence"/>
</dbReference>
<dbReference type="GO" id="GO:0016787">
    <property type="term" value="F:hydrolase activity"/>
    <property type="evidence" value="ECO:0007669"/>
    <property type="project" value="UniProtKB-KW"/>
</dbReference>
<evidence type="ECO:0000313" key="11">
    <source>
        <dbReference type="EMBL" id="OCO82207.1"/>
    </source>
</evidence>
<comment type="function">
    <text evidence="8">Toxic component of a toxin-antitoxin (TA) system. An RNase.</text>
</comment>
<dbReference type="SUPFAM" id="SSF88723">
    <property type="entry name" value="PIN domain-like"/>
    <property type="match status" value="1"/>
</dbReference>
<keyword evidence="17" id="KW-1185">Reference proteome</keyword>
<proteinExistence type="inferred from homology"/>
<dbReference type="EMBL" id="LJEX02000114">
    <property type="protein sequence ID" value="OCO82207.1"/>
    <property type="molecule type" value="Genomic_DNA"/>
</dbReference>
<dbReference type="InterPro" id="IPR002716">
    <property type="entry name" value="PIN_dom"/>
</dbReference>
<name>A0A0G3SW37_SERMA</name>
<protein>
    <recommendedName>
        <fullName evidence="8">Ribonuclease VapC</fullName>
        <shortName evidence="8">RNase VapC</shortName>
        <ecNumber evidence="8">3.1.-.-</ecNumber>
    </recommendedName>
    <alternativeName>
        <fullName evidence="8">Toxin VapC</fullName>
    </alternativeName>
</protein>
<evidence type="ECO:0000313" key="10">
    <source>
        <dbReference type="EMBL" id="AWL70042.1"/>
    </source>
</evidence>
<dbReference type="Proteomes" id="UP000247823">
    <property type="component" value="Unassembled WGS sequence"/>
</dbReference>
<dbReference type="Gene3D" id="3.40.50.1010">
    <property type="entry name" value="5'-nuclease"/>
    <property type="match status" value="1"/>
</dbReference>
<reference evidence="10 16" key="4">
    <citation type="submission" date="2018-05" db="EMBL/GenBank/DDBJ databases">
        <title>Klebsiella quasipneumonaiae provides a window into carbapenemase gene transfer, plasmid rearrangements and nosocomial acquisition from the hospital environment.</title>
        <authorList>
            <person name="Mathers A.J."/>
            <person name="Vegesana K."/>
            <person name="Stoesser N."/>
            <person name="Crook D."/>
            <person name="Vaughan A."/>
            <person name="Barry K."/>
            <person name="Parikh H."/>
            <person name="Sebra R."/>
            <person name="Kotay S."/>
            <person name="Walker A.S."/>
            <person name="Sheppard A.E."/>
        </authorList>
    </citation>
    <scope>NUCLEOTIDE SEQUENCE [LARGE SCALE GENOMIC DNA]</scope>
    <source>
        <strain evidence="10 16">CAV1761</strain>
    </source>
</reference>
<keyword evidence="6 8" id="KW-0460">Magnesium</keyword>
<dbReference type="GO" id="GO:0004540">
    <property type="term" value="F:RNA nuclease activity"/>
    <property type="evidence" value="ECO:0007669"/>
    <property type="project" value="InterPro"/>
</dbReference>
<keyword evidence="4 8" id="KW-0479">Metal-binding</keyword>
<dbReference type="GO" id="GO:0090729">
    <property type="term" value="F:toxin activity"/>
    <property type="evidence" value="ECO:0007669"/>
    <property type="project" value="UniProtKB-KW"/>
</dbReference>
<dbReference type="InterPro" id="IPR022907">
    <property type="entry name" value="VapC_family"/>
</dbReference>
<comment type="cofactor">
    <cofactor evidence="1 8">
        <name>Mg(2+)</name>
        <dbReference type="ChEBI" id="CHEBI:18420"/>
    </cofactor>
</comment>
<feature type="domain" description="PIN" evidence="9">
    <location>
        <begin position="2"/>
        <end position="120"/>
    </location>
</feature>
<feature type="binding site" evidence="8">
    <location>
        <position position="5"/>
    </location>
    <ligand>
        <name>Mg(2+)</name>
        <dbReference type="ChEBI" id="CHEBI:18420"/>
    </ligand>
</feature>
<evidence type="ECO:0000313" key="13">
    <source>
        <dbReference type="EMBL" id="PYA57493.1"/>
    </source>
</evidence>
<evidence type="ECO:0000256" key="6">
    <source>
        <dbReference type="ARBA" id="ARBA00022842"/>
    </source>
</evidence>
<keyword evidence="5 8" id="KW-0378">Hydrolase</keyword>
<dbReference type="EMBL" id="CP029449">
    <property type="protein sequence ID" value="AWL70042.1"/>
    <property type="molecule type" value="Genomic_DNA"/>
</dbReference>
<evidence type="ECO:0000313" key="17">
    <source>
        <dbReference type="Proteomes" id="UP000247823"/>
    </source>
</evidence>
<dbReference type="GeneID" id="98189656"/>
<evidence type="ECO:0000313" key="15">
    <source>
        <dbReference type="Proteomes" id="UP000185770"/>
    </source>
</evidence>
<dbReference type="Pfam" id="PF01850">
    <property type="entry name" value="PIN"/>
    <property type="match status" value="1"/>
</dbReference>
<dbReference type="Proteomes" id="UP000245399">
    <property type="component" value="Chromosome"/>
</dbReference>
<dbReference type="PANTHER" id="PTHR33653:SF1">
    <property type="entry name" value="RIBONUCLEASE VAPC2"/>
    <property type="match status" value="1"/>
</dbReference>